<keyword evidence="13" id="KW-0594">Phospholipid biosynthesis</keyword>
<feature type="transmembrane region" description="Helical" evidence="19">
    <location>
        <begin position="33"/>
        <end position="51"/>
    </location>
</feature>
<comment type="similarity">
    <text evidence="2">Belongs to the bacterial diacylglycerol kinase family.</text>
</comment>
<dbReference type="PANTHER" id="PTHR34299:SF1">
    <property type="entry name" value="DIACYLGLYCEROL KINASE"/>
    <property type="match status" value="1"/>
</dbReference>
<keyword evidence="10 19" id="KW-1133">Transmembrane helix</keyword>
<feature type="binding site" evidence="18">
    <location>
        <position position="78"/>
    </location>
    <ligand>
        <name>a divalent metal cation</name>
        <dbReference type="ChEBI" id="CHEBI:60240"/>
    </ligand>
</feature>
<dbReference type="InterPro" id="IPR033717">
    <property type="entry name" value="UDPK"/>
</dbReference>
<dbReference type="AlphaFoldDB" id="A0A1H3NBI0"/>
<evidence type="ECO:0000256" key="5">
    <source>
        <dbReference type="ARBA" id="ARBA00022679"/>
    </source>
</evidence>
<dbReference type="InterPro" id="IPR036945">
    <property type="entry name" value="DAGK_sf"/>
</dbReference>
<evidence type="ECO:0000256" key="11">
    <source>
        <dbReference type="ARBA" id="ARBA00023098"/>
    </source>
</evidence>
<evidence type="ECO:0000256" key="17">
    <source>
        <dbReference type="PIRSR" id="PIRSR600829-3"/>
    </source>
</evidence>
<keyword evidence="18" id="KW-0479">Metal-binding</keyword>
<evidence type="ECO:0000256" key="19">
    <source>
        <dbReference type="SAM" id="Phobius"/>
    </source>
</evidence>
<dbReference type="RefSeq" id="WP_090415579.1">
    <property type="nucleotide sequence ID" value="NZ_FNOY01000070.1"/>
</dbReference>
<keyword evidence="4" id="KW-0444">Lipid biosynthesis</keyword>
<sequence length="128" mass="13643">MRKPSGFLISQRIASFGHALAGIHAFVKSQPNAWIHLFVAVIVVISGFLLQVTLVEWSLLIFAITLVLVSEALNTSIEYLCDLVSPGHHPLIKKSKDIAAGAVLISAIGAATIGGIIFLPYILARLTG</sequence>
<accession>A0A1H3NBI0</accession>
<dbReference type="InterPro" id="IPR000829">
    <property type="entry name" value="DAGK"/>
</dbReference>
<comment type="subcellular location">
    <subcellularLocation>
        <location evidence="1">Cell membrane</location>
        <topology evidence="1">Multi-pass membrane protein</topology>
    </subcellularLocation>
</comment>
<dbReference type="GO" id="GO:0005886">
    <property type="term" value="C:plasma membrane"/>
    <property type="evidence" value="ECO:0007669"/>
    <property type="project" value="UniProtKB-SubCell"/>
</dbReference>
<dbReference type="PANTHER" id="PTHR34299">
    <property type="entry name" value="DIACYLGLYCEROL KINASE"/>
    <property type="match status" value="1"/>
</dbReference>
<evidence type="ECO:0000256" key="3">
    <source>
        <dbReference type="ARBA" id="ARBA00022475"/>
    </source>
</evidence>
<feature type="binding site" evidence="16">
    <location>
        <position position="71"/>
    </location>
    <ligand>
        <name>substrate</name>
    </ligand>
</feature>
<evidence type="ECO:0000256" key="4">
    <source>
        <dbReference type="ARBA" id="ARBA00022516"/>
    </source>
</evidence>
<keyword evidence="14" id="KW-1208">Phospholipid metabolism</keyword>
<dbReference type="GO" id="GO:0046872">
    <property type="term" value="F:metal ion binding"/>
    <property type="evidence" value="ECO:0007669"/>
    <property type="project" value="UniProtKB-KW"/>
</dbReference>
<feature type="transmembrane region" description="Helical" evidence="19">
    <location>
        <begin position="98"/>
        <end position="123"/>
    </location>
</feature>
<evidence type="ECO:0000256" key="12">
    <source>
        <dbReference type="ARBA" id="ARBA00023136"/>
    </source>
</evidence>
<keyword evidence="12 19" id="KW-0472">Membrane</keyword>
<evidence type="ECO:0000313" key="21">
    <source>
        <dbReference type="Proteomes" id="UP000198640"/>
    </source>
</evidence>
<feature type="binding site" evidence="17">
    <location>
        <begin position="96"/>
        <end position="97"/>
    </location>
    <ligand>
        <name>ATP</name>
        <dbReference type="ChEBI" id="CHEBI:30616"/>
    </ligand>
</feature>
<dbReference type="STRING" id="44576.SAMN05421881_107011"/>
<evidence type="ECO:0000256" key="13">
    <source>
        <dbReference type="ARBA" id="ARBA00023209"/>
    </source>
</evidence>
<reference evidence="20 21" key="1">
    <citation type="submission" date="2016-10" db="EMBL/GenBank/DDBJ databases">
        <authorList>
            <person name="de Groot N.N."/>
        </authorList>
    </citation>
    <scope>NUCLEOTIDE SEQUENCE [LARGE SCALE GENOMIC DNA]</scope>
    <source>
        <strain evidence="20 21">Nm1</strain>
    </source>
</reference>
<evidence type="ECO:0000256" key="9">
    <source>
        <dbReference type="ARBA" id="ARBA00022840"/>
    </source>
</evidence>
<evidence type="ECO:0000256" key="10">
    <source>
        <dbReference type="ARBA" id="ARBA00022989"/>
    </source>
</evidence>
<evidence type="ECO:0000256" key="1">
    <source>
        <dbReference type="ARBA" id="ARBA00004651"/>
    </source>
</evidence>
<gene>
    <name evidence="20" type="ORF">SAMN05421881_107011</name>
</gene>
<keyword evidence="8 20" id="KW-0418">Kinase</keyword>
<keyword evidence="11" id="KW-0443">Lipid metabolism</keyword>
<keyword evidence="7 17" id="KW-0547">Nucleotide-binding</keyword>
<evidence type="ECO:0000256" key="14">
    <source>
        <dbReference type="ARBA" id="ARBA00023264"/>
    </source>
</evidence>
<keyword evidence="3" id="KW-1003">Cell membrane</keyword>
<evidence type="ECO:0000313" key="20">
    <source>
        <dbReference type="EMBL" id="SDY85569.1"/>
    </source>
</evidence>
<evidence type="ECO:0000256" key="16">
    <source>
        <dbReference type="PIRSR" id="PIRSR600829-2"/>
    </source>
</evidence>
<name>A0A1H3NBI0_9PROT</name>
<dbReference type="OrthoDB" id="9796011at2"/>
<evidence type="ECO:0000256" key="2">
    <source>
        <dbReference type="ARBA" id="ARBA00005967"/>
    </source>
</evidence>
<dbReference type="Gene3D" id="1.10.287.3610">
    <property type="match status" value="1"/>
</dbReference>
<evidence type="ECO:0000256" key="7">
    <source>
        <dbReference type="ARBA" id="ARBA00022741"/>
    </source>
</evidence>
<dbReference type="Proteomes" id="UP000198640">
    <property type="component" value="Unassembled WGS sequence"/>
</dbReference>
<feature type="binding site" evidence="17">
    <location>
        <position position="78"/>
    </location>
    <ligand>
        <name>ATP</name>
        <dbReference type="ChEBI" id="CHEBI:30616"/>
    </ligand>
</feature>
<organism evidence="20 21">
    <name type="scientific">Nitrosomonas halophila</name>
    <dbReference type="NCBI Taxonomy" id="44576"/>
    <lineage>
        <taxon>Bacteria</taxon>
        <taxon>Pseudomonadati</taxon>
        <taxon>Pseudomonadota</taxon>
        <taxon>Betaproteobacteria</taxon>
        <taxon>Nitrosomonadales</taxon>
        <taxon>Nitrosomonadaceae</taxon>
        <taxon>Nitrosomonas</taxon>
    </lineage>
</organism>
<keyword evidence="6 19" id="KW-0812">Transmembrane</keyword>
<evidence type="ECO:0000256" key="8">
    <source>
        <dbReference type="ARBA" id="ARBA00022777"/>
    </source>
</evidence>
<keyword evidence="18" id="KW-0460">Magnesium</keyword>
<protein>
    <submittedName>
        <fullName evidence="20">Diacylglycerol kinase (ATP)</fullName>
    </submittedName>
</protein>
<dbReference type="CDD" id="cd14265">
    <property type="entry name" value="UDPK_IM_like"/>
    <property type="match status" value="1"/>
</dbReference>
<keyword evidence="21" id="KW-1185">Reference proteome</keyword>
<feature type="active site" description="Proton acceptor" evidence="15">
    <location>
        <position position="71"/>
    </location>
</feature>
<evidence type="ECO:0000256" key="15">
    <source>
        <dbReference type="PIRSR" id="PIRSR600829-1"/>
    </source>
</evidence>
<dbReference type="Pfam" id="PF01219">
    <property type="entry name" value="DAGK_prokar"/>
    <property type="match status" value="1"/>
</dbReference>
<proteinExistence type="inferred from homology"/>
<keyword evidence="5" id="KW-0808">Transferase</keyword>
<dbReference type="EMBL" id="FNOY01000070">
    <property type="protein sequence ID" value="SDY85569.1"/>
    <property type="molecule type" value="Genomic_DNA"/>
</dbReference>
<comment type="cofactor">
    <cofactor evidence="18">
        <name>Mg(2+)</name>
        <dbReference type="ChEBI" id="CHEBI:18420"/>
    </cofactor>
    <text evidence="18">Mn(2+), Zn(2+), Cd(2+) and Co(2+) support activity to lesser extents.</text>
</comment>
<feature type="transmembrane region" description="Helical" evidence="19">
    <location>
        <begin position="57"/>
        <end position="77"/>
    </location>
</feature>
<evidence type="ECO:0000256" key="6">
    <source>
        <dbReference type="ARBA" id="ARBA00022692"/>
    </source>
</evidence>
<dbReference type="GO" id="GO:0005524">
    <property type="term" value="F:ATP binding"/>
    <property type="evidence" value="ECO:0007669"/>
    <property type="project" value="UniProtKB-KW"/>
</dbReference>
<keyword evidence="9 17" id="KW-0067">ATP-binding</keyword>
<dbReference type="GO" id="GO:0008654">
    <property type="term" value="P:phospholipid biosynthetic process"/>
    <property type="evidence" value="ECO:0007669"/>
    <property type="project" value="UniProtKB-KW"/>
</dbReference>
<dbReference type="GO" id="GO:0016301">
    <property type="term" value="F:kinase activity"/>
    <property type="evidence" value="ECO:0007669"/>
    <property type="project" value="UniProtKB-KW"/>
</dbReference>
<evidence type="ECO:0000256" key="18">
    <source>
        <dbReference type="PIRSR" id="PIRSR600829-4"/>
    </source>
</evidence>